<dbReference type="UniPathway" id="UPA00989"/>
<dbReference type="Gene3D" id="2.130.10.10">
    <property type="entry name" value="YVTN repeat-like/Quinoprotein amine dehydrogenase"/>
    <property type="match status" value="1"/>
</dbReference>
<gene>
    <name evidence="8" type="ORF">LAME_0G11716G</name>
</gene>
<reference evidence="9" key="1">
    <citation type="submission" date="2016-03" db="EMBL/GenBank/DDBJ databases">
        <authorList>
            <person name="Devillers Hugo."/>
        </authorList>
    </citation>
    <scope>NUCLEOTIDE SEQUENCE [LARGE SCALE GENOMIC DNA]</scope>
</reference>
<dbReference type="OrthoDB" id="339900at2759"/>
<evidence type="ECO:0000256" key="6">
    <source>
        <dbReference type="HAMAP-Rule" id="MF_03056"/>
    </source>
</evidence>
<keyword evidence="4 6" id="KW-0677">Repeat</keyword>
<keyword evidence="5 6" id="KW-0539">Nucleus</keyword>
<dbReference type="GO" id="GO:0106004">
    <property type="term" value="P:tRNA (guanine-N7)-methylation"/>
    <property type="evidence" value="ECO:0007669"/>
    <property type="project" value="UniProtKB-UniRule"/>
</dbReference>
<feature type="region of interest" description="Disordered" evidence="7">
    <location>
        <begin position="49"/>
        <end position="103"/>
    </location>
</feature>
<evidence type="ECO:0000256" key="7">
    <source>
        <dbReference type="SAM" id="MobiDB-lite"/>
    </source>
</evidence>
<evidence type="ECO:0000313" key="9">
    <source>
        <dbReference type="Proteomes" id="UP000191144"/>
    </source>
</evidence>
<evidence type="ECO:0000256" key="3">
    <source>
        <dbReference type="ARBA" id="ARBA00022694"/>
    </source>
</evidence>
<evidence type="ECO:0000256" key="5">
    <source>
        <dbReference type="ARBA" id="ARBA00023242"/>
    </source>
</evidence>
<dbReference type="InterPro" id="IPR028884">
    <property type="entry name" value="Trm82"/>
</dbReference>
<protein>
    <submittedName>
        <fullName evidence="8">LAME_0G11716g1_1</fullName>
    </submittedName>
</protein>
<evidence type="ECO:0000313" key="8">
    <source>
        <dbReference type="EMBL" id="SCV00742.1"/>
    </source>
</evidence>
<dbReference type="InterPro" id="IPR036322">
    <property type="entry name" value="WD40_repeat_dom_sf"/>
</dbReference>
<evidence type="ECO:0000256" key="2">
    <source>
        <dbReference type="ARBA" id="ARBA00022574"/>
    </source>
</evidence>
<sequence>MIHPIQTAVVNRDGSVVFCVIKNMIQVFRWDQTKSEFVAAGQWVDDEDSSNAIKKKVSEEQQRQRAENEAKRRKIEDDAAESETAKRSRRHKDAKVPVPGAGAPPVYNHVRNLALSRDEKLLYACTDSDKALVVFALDFDKENCLILQKRQPLPKRPNALTTTQDDKQVLVADKFGDVYSVDARGSDVVDVSKGNLEPILGHVSLLTAVAIVCDADGKQLLVTADRDEHIRLTHYPQTYIVDKWLFGSKQFVSTLCVPEWGTNLLFSAGGDNFVSSWNWQSGELVDALDIDELVNPFLGDAQLAPSKFQDESNSLVEYAVSKLVTFSNLPYVAFFVEQTRALFICKVDPLVGKLMLVQTIEMSLNIVSLSSALSADSIMVTLDHRDSENAHLAAFITWDGTQFSVDGEKNISFHNCITEKLHEDPVASTEAQDIYPLYSVATLRKRAEN</sequence>
<comment type="pathway">
    <text evidence="6">tRNA modification; N(7)-methylguanine-tRNA biosynthesis.</text>
</comment>
<comment type="function">
    <text evidence="6">Required for the formation of N(7)-methylguanine at position 46 (m7G46) in tRNA. In the complex, it is required to stabilize and induce conformational changes of the catalytic subunit.</text>
</comment>
<proteinExistence type="inferred from homology"/>
<dbReference type="PANTHER" id="PTHR16288">
    <property type="entry name" value="WD40 REPEAT PROTEIN 4"/>
    <property type="match status" value="1"/>
</dbReference>
<comment type="subcellular location">
    <subcellularLocation>
        <location evidence="1 6">Nucleus</location>
    </subcellularLocation>
</comment>
<dbReference type="EMBL" id="LT598484">
    <property type="protein sequence ID" value="SCV00742.1"/>
    <property type="molecule type" value="Genomic_DNA"/>
</dbReference>
<keyword evidence="9" id="KW-1185">Reference proteome</keyword>
<dbReference type="HAMAP" id="MF_03056">
    <property type="entry name" value="TRM82"/>
    <property type="match status" value="1"/>
</dbReference>
<dbReference type="Proteomes" id="UP000191144">
    <property type="component" value="Chromosome G"/>
</dbReference>
<evidence type="ECO:0000256" key="1">
    <source>
        <dbReference type="ARBA" id="ARBA00004123"/>
    </source>
</evidence>
<dbReference type="SUPFAM" id="SSF50978">
    <property type="entry name" value="WD40 repeat-like"/>
    <property type="match status" value="1"/>
</dbReference>
<feature type="compositionally biased region" description="Basic and acidic residues" evidence="7">
    <location>
        <begin position="56"/>
        <end position="77"/>
    </location>
</feature>
<dbReference type="PANTHER" id="PTHR16288:SF0">
    <property type="entry name" value="TRNA (GUANINE-N(7)-)-METHYLTRANSFERASE NON-CATALYTIC SUBUNIT WDR4"/>
    <property type="match status" value="1"/>
</dbReference>
<dbReference type="GO" id="GO:0043527">
    <property type="term" value="C:tRNA methyltransferase complex"/>
    <property type="evidence" value="ECO:0007669"/>
    <property type="project" value="TreeGrafter"/>
</dbReference>
<dbReference type="InterPro" id="IPR015943">
    <property type="entry name" value="WD40/YVTN_repeat-like_dom_sf"/>
</dbReference>
<dbReference type="AlphaFoldDB" id="A0A1G4K9G2"/>
<keyword evidence="3 6" id="KW-0819">tRNA processing</keyword>
<dbReference type="GO" id="GO:0005634">
    <property type="term" value="C:nucleus"/>
    <property type="evidence" value="ECO:0007669"/>
    <property type="project" value="UniProtKB-SubCell"/>
</dbReference>
<evidence type="ECO:0000256" key="4">
    <source>
        <dbReference type="ARBA" id="ARBA00022737"/>
    </source>
</evidence>
<name>A0A1G4K9G2_9SACH</name>
<comment type="similarity">
    <text evidence="6">Belongs to the WD repeat TRM82 family.</text>
</comment>
<organism evidence="8 9">
    <name type="scientific">Lachancea meyersii CBS 8951</name>
    <dbReference type="NCBI Taxonomy" id="1266667"/>
    <lineage>
        <taxon>Eukaryota</taxon>
        <taxon>Fungi</taxon>
        <taxon>Dikarya</taxon>
        <taxon>Ascomycota</taxon>
        <taxon>Saccharomycotina</taxon>
        <taxon>Saccharomycetes</taxon>
        <taxon>Saccharomycetales</taxon>
        <taxon>Saccharomycetaceae</taxon>
        <taxon>Lachancea</taxon>
    </lineage>
</organism>
<dbReference type="GO" id="GO:0005829">
    <property type="term" value="C:cytosol"/>
    <property type="evidence" value="ECO:0007669"/>
    <property type="project" value="TreeGrafter"/>
</dbReference>
<keyword evidence="2 6" id="KW-0853">WD repeat</keyword>
<accession>A0A1G4K9G2</accession>